<name>A0AAD3H2K8_9STRA</name>
<evidence type="ECO:0000313" key="3">
    <source>
        <dbReference type="Proteomes" id="UP001054902"/>
    </source>
</evidence>
<protein>
    <submittedName>
        <fullName evidence="2">Uncharacterized protein</fullName>
    </submittedName>
</protein>
<reference evidence="2 3" key="1">
    <citation type="journal article" date="2021" name="Sci. Rep.">
        <title>The genome of the diatom Chaetoceros tenuissimus carries an ancient integrated fragment of an extant virus.</title>
        <authorList>
            <person name="Hongo Y."/>
            <person name="Kimura K."/>
            <person name="Takaki Y."/>
            <person name="Yoshida Y."/>
            <person name="Baba S."/>
            <person name="Kobayashi G."/>
            <person name="Nagasaki K."/>
            <person name="Hano T."/>
            <person name="Tomaru Y."/>
        </authorList>
    </citation>
    <scope>NUCLEOTIDE SEQUENCE [LARGE SCALE GENOMIC DNA]</scope>
    <source>
        <strain evidence="2 3">NIES-3715</strain>
    </source>
</reference>
<feature type="region of interest" description="Disordered" evidence="1">
    <location>
        <begin position="134"/>
        <end position="171"/>
    </location>
</feature>
<gene>
    <name evidence="2" type="ORF">CTEN210_04462</name>
</gene>
<organism evidence="2 3">
    <name type="scientific">Chaetoceros tenuissimus</name>
    <dbReference type="NCBI Taxonomy" id="426638"/>
    <lineage>
        <taxon>Eukaryota</taxon>
        <taxon>Sar</taxon>
        <taxon>Stramenopiles</taxon>
        <taxon>Ochrophyta</taxon>
        <taxon>Bacillariophyta</taxon>
        <taxon>Coscinodiscophyceae</taxon>
        <taxon>Chaetocerotophycidae</taxon>
        <taxon>Chaetocerotales</taxon>
        <taxon>Chaetocerotaceae</taxon>
        <taxon>Chaetoceros</taxon>
    </lineage>
</organism>
<feature type="compositionally biased region" description="Basic and acidic residues" evidence="1">
    <location>
        <begin position="134"/>
        <end position="145"/>
    </location>
</feature>
<dbReference type="EMBL" id="BLLK01000025">
    <property type="protein sequence ID" value="GFH47986.1"/>
    <property type="molecule type" value="Genomic_DNA"/>
</dbReference>
<keyword evidence="3" id="KW-1185">Reference proteome</keyword>
<dbReference type="Proteomes" id="UP001054902">
    <property type="component" value="Unassembled WGS sequence"/>
</dbReference>
<proteinExistence type="predicted"/>
<evidence type="ECO:0000256" key="1">
    <source>
        <dbReference type="SAM" id="MobiDB-lite"/>
    </source>
</evidence>
<accession>A0AAD3H2K8</accession>
<sequence length="225" mass="26018">MVINRVPTMKRIGPSKEFEESTSQDYVPFSFRNRQLSIILEEDTLGNGRIEHVLEEGKKKRECSPTSSSSIQIINKAKKAIAEAKQQRLKSSSRVKLCADPQRDDTTQANSASGKSVLKRYIESRVQPKLECPVEKEKPEVESRSNHKHNKKSSTVPTISCDEETGHRSEEELKEFVGRLRREYQLTMMHSKNNDPKAMKALHDFFHLCDKFFQQEKIRENNLLR</sequence>
<comment type="caution">
    <text evidence="2">The sequence shown here is derived from an EMBL/GenBank/DDBJ whole genome shotgun (WGS) entry which is preliminary data.</text>
</comment>
<evidence type="ECO:0000313" key="2">
    <source>
        <dbReference type="EMBL" id="GFH47986.1"/>
    </source>
</evidence>
<dbReference type="AlphaFoldDB" id="A0AAD3H2K8"/>